<dbReference type="EMBL" id="AWTP01000111">
    <property type="protein sequence ID" value="KGH11389.1"/>
    <property type="molecule type" value="Genomic_DNA"/>
</dbReference>
<keyword evidence="2" id="KW-0378">Hydrolase</keyword>
<dbReference type="PANTHER" id="PTHR11005">
    <property type="entry name" value="LYSOSOMAL ACID LIPASE-RELATED"/>
    <property type="match status" value="1"/>
</dbReference>
<dbReference type="Proteomes" id="UP000029549">
    <property type="component" value="Unassembled WGS sequence"/>
</dbReference>
<dbReference type="Pfam" id="PF12146">
    <property type="entry name" value="Hydrolase_4"/>
    <property type="match status" value="1"/>
</dbReference>
<dbReference type="SUPFAM" id="SSF53474">
    <property type="entry name" value="alpha/beta-Hydrolases"/>
    <property type="match status" value="1"/>
</dbReference>
<reference evidence="2 3" key="1">
    <citation type="submission" date="2013-09" db="EMBL/GenBank/DDBJ databases">
        <title>High correlation between genotypes and phenotypes of environmental bacteria Comamonas testosteroni strains.</title>
        <authorList>
            <person name="Liu L."/>
            <person name="Zhu W."/>
            <person name="Xia X."/>
            <person name="Xu B."/>
            <person name="Luo M."/>
            <person name="Wang G."/>
        </authorList>
    </citation>
    <scope>NUCLEOTIDE SEQUENCE [LARGE SCALE GENOMIC DNA]</scope>
    <source>
        <strain evidence="2 3">DF2</strain>
    </source>
</reference>
<feature type="domain" description="Serine aminopeptidase S33" evidence="1">
    <location>
        <begin position="25"/>
        <end position="233"/>
    </location>
</feature>
<dbReference type="AlphaFoldDB" id="A0A0E3BU15"/>
<gene>
    <name evidence="2" type="ORF">P608_12375</name>
</gene>
<dbReference type="RefSeq" id="WP_034393424.1">
    <property type="nucleotide sequence ID" value="NZ_AWTO01000150.1"/>
</dbReference>
<accession>A0A0E3BU15</accession>
<comment type="caution">
    <text evidence="2">The sequence shown here is derived from an EMBL/GenBank/DDBJ whole genome shotgun (WGS) entry which is preliminary data.</text>
</comment>
<dbReference type="InterPro" id="IPR029058">
    <property type="entry name" value="AB_hydrolase_fold"/>
</dbReference>
<proteinExistence type="predicted"/>
<name>A0A0E3BU15_9BURK</name>
<protein>
    <submittedName>
        <fullName evidence="2">Alpha/beta hydrolase</fullName>
    </submittedName>
</protein>
<keyword evidence="3" id="KW-1185">Reference proteome</keyword>
<dbReference type="GO" id="GO:0016787">
    <property type="term" value="F:hydrolase activity"/>
    <property type="evidence" value="ECO:0007669"/>
    <property type="project" value="UniProtKB-KW"/>
</dbReference>
<evidence type="ECO:0000259" key="1">
    <source>
        <dbReference type="Pfam" id="PF12146"/>
    </source>
</evidence>
<dbReference type="Gene3D" id="3.40.50.1820">
    <property type="entry name" value="alpha/beta hydrolase"/>
    <property type="match status" value="1"/>
</dbReference>
<dbReference type="InterPro" id="IPR022742">
    <property type="entry name" value="Hydrolase_4"/>
</dbReference>
<evidence type="ECO:0000313" key="3">
    <source>
        <dbReference type="Proteomes" id="UP000029549"/>
    </source>
</evidence>
<organism evidence="2 3">
    <name type="scientific">Comamonas thiooxydans</name>
    <dbReference type="NCBI Taxonomy" id="363952"/>
    <lineage>
        <taxon>Bacteria</taxon>
        <taxon>Pseudomonadati</taxon>
        <taxon>Pseudomonadota</taxon>
        <taxon>Betaproteobacteria</taxon>
        <taxon>Burkholderiales</taxon>
        <taxon>Comamonadaceae</taxon>
        <taxon>Comamonas</taxon>
    </lineage>
</organism>
<evidence type="ECO:0000313" key="2">
    <source>
        <dbReference type="EMBL" id="KGH11389.1"/>
    </source>
</evidence>
<sequence length="283" mass="31023">MRRVDVPTRDGHSIVLTRIGPARGAVVVVTHGTFSSASSCQRLGRFLAAQGFGVWLFDWRGHGLNQSVSHDYDLETVAEHDVDSALQEILRQEQGRSMVFIGHSGGGIAAAIWAARQPERAQAHLAGLVLLAAQTTHAAATFSARIAIHGYRAWIDRRQWLIASSMVGPESESARLMRQWCHWNLRRSFVGKDGMDYPSSLAQVRIPVLALAGSADRVIAPWRGCEALARAFAGPDVEFLLCGKAAGFAEDYSHSRLLMSGNAQSDVFPRIAQWIRLRSALDQ</sequence>